<evidence type="ECO:0000313" key="9">
    <source>
        <dbReference type="EMBL" id="KAL3285261.1"/>
    </source>
</evidence>
<keyword evidence="4" id="KW-0677">Repeat</keyword>
<dbReference type="Gene3D" id="3.30.710.10">
    <property type="entry name" value="Potassium Channel Kv1.1, Chain A"/>
    <property type="match status" value="1"/>
</dbReference>
<dbReference type="PROSITE" id="PS50097">
    <property type="entry name" value="BTB"/>
    <property type="match status" value="1"/>
</dbReference>
<dbReference type="Proteomes" id="UP001516400">
    <property type="component" value="Unassembled WGS sequence"/>
</dbReference>
<accession>A0ABD2P2Y1</accession>
<dbReference type="AlphaFoldDB" id="A0ABD2P2Y1"/>
<dbReference type="Gene3D" id="2.120.10.80">
    <property type="entry name" value="Kelch-type beta propeller"/>
    <property type="match status" value="2"/>
</dbReference>
<sequence>MDVSSKLRKITYYGTSGKCSKITRRRRKLKRCVCLLPQSGELEFPRVWEELRNNNQLCDGVVRSTSGREFRIHRAILSAVSPYFKALFTNSINRDKEENTEANTNIPTPILETLLNYAYSGKCFVDEENVESLLKFADQYEVMGVVQLCCKFLLDEMCPANCLGILHFAGQYFCTKLMERGKLYVRQNFVDLLTESSEFVNLAVTELLEILKDDDLNVKSEEIVFEAIKKWVNYMPIKRKVYLLELLKCMRLHNLETKQMSKMTKWSLIQKDPECKQYLVESQQLLRQFLLDNPAISEDNYSFRPRIPYEILFAVGGWSAGSPTNFIEIYDIRADRWLLSTDTDSVPRAYHGLCSLRGLVYMVGGFDGNEYFNTMRCFNPVTHEWSECACMYYPRCYVSVVMHDERIYAMGGYNGRIRMNTVERYNPDKNQWELIAPMLKQRSDASAAVLNSKIYIAGGFNGQDVMCSAEMFDIGTNQWSYIPYMNSVRSGVSLVAFRNALYAIGGFNGYTRLTSAERYSPDSDTKWSEITEMMTPRSNFATITMDDYIYIIGGFNDLLVSGSTTINYVEYYDPDSNEWLVASSMNLNRSALSVCVVSGLPNSREYSFLGRLSNGDTEKETESREG</sequence>
<evidence type="ECO:0000256" key="3">
    <source>
        <dbReference type="ARBA" id="ARBA00022441"/>
    </source>
</evidence>
<dbReference type="PANTHER" id="PTHR24412">
    <property type="entry name" value="KELCH PROTEIN"/>
    <property type="match status" value="1"/>
</dbReference>
<dbReference type="Pfam" id="PF24681">
    <property type="entry name" value="Kelch_KLHDC2_KLHL20_DRC7"/>
    <property type="match status" value="1"/>
</dbReference>
<dbReference type="InterPro" id="IPR006652">
    <property type="entry name" value="Kelch_1"/>
</dbReference>
<keyword evidence="6" id="KW-0009">Actin-binding</keyword>
<dbReference type="SMART" id="SM00225">
    <property type="entry name" value="BTB"/>
    <property type="match status" value="1"/>
</dbReference>
<evidence type="ECO:0000256" key="4">
    <source>
        <dbReference type="ARBA" id="ARBA00022737"/>
    </source>
</evidence>
<evidence type="ECO:0000256" key="2">
    <source>
        <dbReference type="ARBA" id="ARBA00013699"/>
    </source>
</evidence>
<feature type="domain" description="BTB" evidence="8">
    <location>
        <begin position="58"/>
        <end position="127"/>
    </location>
</feature>
<dbReference type="InterPro" id="IPR011333">
    <property type="entry name" value="SKP1/BTB/POZ_sf"/>
</dbReference>
<dbReference type="SMART" id="SM00875">
    <property type="entry name" value="BACK"/>
    <property type="match status" value="1"/>
</dbReference>
<keyword evidence="10" id="KW-1185">Reference proteome</keyword>
<dbReference type="SUPFAM" id="SSF54695">
    <property type="entry name" value="POZ domain"/>
    <property type="match status" value="1"/>
</dbReference>
<keyword evidence="5" id="KW-0833">Ubl conjugation pathway</keyword>
<reference evidence="9 10" key="1">
    <citation type="journal article" date="2021" name="BMC Biol.">
        <title>Horizontally acquired antibacterial genes associated with adaptive radiation of ladybird beetles.</title>
        <authorList>
            <person name="Li H.S."/>
            <person name="Tang X.F."/>
            <person name="Huang Y.H."/>
            <person name="Xu Z.Y."/>
            <person name="Chen M.L."/>
            <person name="Du X.Y."/>
            <person name="Qiu B.Y."/>
            <person name="Chen P.T."/>
            <person name="Zhang W."/>
            <person name="Slipinski A."/>
            <person name="Escalona H.E."/>
            <person name="Waterhouse R.M."/>
            <person name="Zwick A."/>
            <person name="Pang H."/>
        </authorList>
    </citation>
    <scope>NUCLEOTIDE SEQUENCE [LARGE SCALE GENOMIC DNA]</scope>
    <source>
        <strain evidence="9">SYSU2018</strain>
    </source>
</reference>
<comment type="function">
    <text evidence="7">Probable substrate-specific adapter of an E3 ubiquitin-protein ligase complex which mediates the ubiquitination and subsequent proteasomal degradation of target proteins. May have a role in synapse differentiation and growth.</text>
</comment>
<comment type="caution">
    <text evidence="9">The sequence shown here is derived from an EMBL/GenBank/DDBJ whole genome shotgun (WGS) entry which is preliminary data.</text>
</comment>
<dbReference type="GO" id="GO:0003779">
    <property type="term" value="F:actin binding"/>
    <property type="evidence" value="ECO:0007669"/>
    <property type="project" value="UniProtKB-KW"/>
</dbReference>
<evidence type="ECO:0000313" key="10">
    <source>
        <dbReference type="Proteomes" id="UP001516400"/>
    </source>
</evidence>
<evidence type="ECO:0000256" key="1">
    <source>
        <dbReference type="ARBA" id="ARBA00004906"/>
    </source>
</evidence>
<dbReference type="InterPro" id="IPR017096">
    <property type="entry name" value="BTB-kelch_protein"/>
</dbReference>
<protein>
    <recommendedName>
        <fullName evidence="2">Kelch-like protein diablo</fullName>
    </recommendedName>
</protein>
<dbReference type="Pfam" id="PF00651">
    <property type="entry name" value="BTB"/>
    <property type="match status" value="1"/>
</dbReference>
<dbReference type="InterPro" id="IPR011705">
    <property type="entry name" value="BACK"/>
</dbReference>
<dbReference type="SMART" id="SM00612">
    <property type="entry name" value="Kelch"/>
    <property type="match status" value="6"/>
</dbReference>
<dbReference type="PANTHER" id="PTHR24412:SF172">
    <property type="entry name" value="KELCH-LIKE PROTEIN 10"/>
    <property type="match status" value="1"/>
</dbReference>
<name>A0ABD2P2Y1_9CUCU</name>
<proteinExistence type="predicted"/>
<evidence type="ECO:0000259" key="8">
    <source>
        <dbReference type="PROSITE" id="PS50097"/>
    </source>
</evidence>
<keyword evidence="3" id="KW-0880">Kelch repeat</keyword>
<evidence type="ECO:0000256" key="6">
    <source>
        <dbReference type="ARBA" id="ARBA00023203"/>
    </source>
</evidence>
<dbReference type="Gene3D" id="1.25.40.420">
    <property type="match status" value="1"/>
</dbReference>
<dbReference type="Pfam" id="PF01344">
    <property type="entry name" value="Kelch_1"/>
    <property type="match status" value="1"/>
</dbReference>
<evidence type="ECO:0000256" key="5">
    <source>
        <dbReference type="ARBA" id="ARBA00022786"/>
    </source>
</evidence>
<dbReference type="Pfam" id="PF07707">
    <property type="entry name" value="BACK"/>
    <property type="match status" value="1"/>
</dbReference>
<gene>
    <name evidence="9" type="ORF">HHI36_019371</name>
</gene>
<dbReference type="EMBL" id="JABFTP020000165">
    <property type="protein sequence ID" value="KAL3285261.1"/>
    <property type="molecule type" value="Genomic_DNA"/>
</dbReference>
<dbReference type="PIRSF" id="PIRSF037037">
    <property type="entry name" value="Kelch-like_protein_gigaxonin"/>
    <property type="match status" value="1"/>
</dbReference>
<dbReference type="SUPFAM" id="SSF117281">
    <property type="entry name" value="Kelch motif"/>
    <property type="match status" value="1"/>
</dbReference>
<dbReference type="InterPro" id="IPR000210">
    <property type="entry name" value="BTB/POZ_dom"/>
</dbReference>
<organism evidence="9 10">
    <name type="scientific">Cryptolaemus montrouzieri</name>
    <dbReference type="NCBI Taxonomy" id="559131"/>
    <lineage>
        <taxon>Eukaryota</taxon>
        <taxon>Metazoa</taxon>
        <taxon>Ecdysozoa</taxon>
        <taxon>Arthropoda</taxon>
        <taxon>Hexapoda</taxon>
        <taxon>Insecta</taxon>
        <taxon>Pterygota</taxon>
        <taxon>Neoptera</taxon>
        <taxon>Endopterygota</taxon>
        <taxon>Coleoptera</taxon>
        <taxon>Polyphaga</taxon>
        <taxon>Cucujiformia</taxon>
        <taxon>Coccinelloidea</taxon>
        <taxon>Coccinellidae</taxon>
        <taxon>Scymninae</taxon>
        <taxon>Scymnini</taxon>
        <taxon>Cryptolaemus</taxon>
    </lineage>
</organism>
<comment type="pathway">
    <text evidence="1">Protein modification; protein ubiquitination.</text>
</comment>
<dbReference type="FunFam" id="1.25.40.420:FF:000001">
    <property type="entry name" value="Kelch-like family member 12"/>
    <property type="match status" value="1"/>
</dbReference>
<dbReference type="InterPro" id="IPR015915">
    <property type="entry name" value="Kelch-typ_b-propeller"/>
</dbReference>
<evidence type="ECO:0000256" key="7">
    <source>
        <dbReference type="ARBA" id="ARBA00043912"/>
    </source>
</evidence>